<accession>A0A0K2G9V6</accession>
<dbReference type="CDD" id="cd01740">
    <property type="entry name" value="GATase1_FGAR_AT"/>
    <property type="match status" value="1"/>
</dbReference>
<dbReference type="EC" id="3.5.1.2" evidence="8"/>
<dbReference type="STRING" id="42253.NITMOv2_1305"/>
<evidence type="ECO:0000256" key="1">
    <source>
        <dbReference type="ARBA" id="ARBA00022490"/>
    </source>
</evidence>
<dbReference type="OrthoDB" id="9804441at2"/>
<evidence type="ECO:0000313" key="9">
    <source>
        <dbReference type="EMBL" id="ALA57733.1"/>
    </source>
</evidence>
<keyword evidence="2 8" id="KW-0436">Ligase</keyword>
<dbReference type="GO" id="GO:0006189">
    <property type="term" value="P:'de novo' IMP biosynthetic process"/>
    <property type="evidence" value="ECO:0007669"/>
    <property type="project" value="UniProtKB-UniRule"/>
</dbReference>
<dbReference type="UniPathway" id="UPA00074">
    <property type="reaction ID" value="UER00128"/>
</dbReference>
<keyword evidence="10" id="KW-1185">Reference proteome</keyword>
<comment type="catalytic activity">
    <reaction evidence="8">
        <text>N(2)-formyl-N(1)-(5-phospho-beta-D-ribosyl)glycinamide + L-glutamine + ATP + H2O = 2-formamido-N(1)-(5-O-phospho-beta-D-ribosyl)acetamidine + L-glutamate + ADP + phosphate + H(+)</text>
        <dbReference type="Rhea" id="RHEA:17129"/>
        <dbReference type="ChEBI" id="CHEBI:15377"/>
        <dbReference type="ChEBI" id="CHEBI:15378"/>
        <dbReference type="ChEBI" id="CHEBI:29985"/>
        <dbReference type="ChEBI" id="CHEBI:30616"/>
        <dbReference type="ChEBI" id="CHEBI:43474"/>
        <dbReference type="ChEBI" id="CHEBI:58359"/>
        <dbReference type="ChEBI" id="CHEBI:147286"/>
        <dbReference type="ChEBI" id="CHEBI:147287"/>
        <dbReference type="ChEBI" id="CHEBI:456216"/>
        <dbReference type="EC" id="6.3.5.3"/>
    </reaction>
</comment>
<feature type="active site" evidence="8">
    <location>
        <position position="203"/>
    </location>
</feature>
<comment type="pathway">
    <text evidence="8">Purine metabolism; IMP biosynthesis via de novo pathway; 5-amino-1-(5-phospho-D-ribosyl)imidazole from N(2)-formyl-N(1)-(5-phospho-D-ribosyl)glycinamide: step 1/2.</text>
</comment>
<feature type="active site" description="Nucleophile" evidence="8">
    <location>
        <position position="86"/>
    </location>
</feature>
<dbReference type="GO" id="GO:0004642">
    <property type="term" value="F:phosphoribosylformylglycinamidine synthase activity"/>
    <property type="evidence" value="ECO:0007669"/>
    <property type="project" value="UniProtKB-UniRule"/>
</dbReference>
<dbReference type="PATRIC" id="fig|42253.5.peg.1286"/>
<keyword evidence="6 8" id="KW-0067">ATP-binding</keyword>
<dbReference type="Proteomes" id="UP000069205">
    <property type="component" value="Chromosome"/>
</dbReference>
<keyword evidence="1 8" id="KW-0963">Cytoplasm</keyword>
<dbReference type="GO" id="GO:0005737">
    <property type="term" value="C:cytoplasm"/>
    <property type="evidence" value="ECO:0007669"/>
    <property type="project" value="UniProtKB-SubCell"/>
</dbReference>
<dbReference type="NCBIfam" id="NF002957">
    <property type="entry name" value="PRK03619.1"/>
    <property type="match status" value="1"/>
</dbReference>
<dbReference type="InterPro" id="IPR029062">
    <property type="entry name" value="Class_I_gatase-like"/>
</dbReference>
<keyword evidence="3 8" id="KW-0547">Nucleotide-binding</keyword>
<dbReference type="AlphaFoldDB" id="A0A0K2G9V6"/>
<evidence type="ECO:0000256" key="5">
    <source>
        <dbReference type="ARBA" id="ARBA00022801"/>
    </source>
</evidence>
<name>A0A0K2G9V6_NITMO</name>
<proteinExistence type="inferred from homology"/>
<dbReference type="GO" id="GO:0005524">
    <property type="term" value="F:ATP binding"/>
    <property type="evidence" value="ECO:0007669"/>
    <property type="project" value="UniProtKB-KW"/>
</dbReference>
<keyword evidence="5 8" id="KW-0378">Hydrolase</keyword>
<dbReference type="SMART" id="SM01211">
    <property type="entry name" value="GATase_5"/>
    <property type="match status" value="1"/>
</dbReference>
<dbReference type="InterPro" id="IPR010075">
    <property type="entry name" value="PRibForGlyAmidine_synth_PurQ"/>
</dbReference>
<dbReference type="Gene3D" id="3.40.50.880">
    <property type="match status" value="1"/>
</dbReference>
<evidence type="ECO:0000256" key="4">
    <source>
        <dbReference type="ARBA" id="ARBA00022755"/>
    </source>
</evidence>
<protein>
    <recommendedName>
        <fullName evidence="8">Phosphoribosylformylglycinamidine synthase subunit PurQ</fullName>
        <shortName evidence="8">FGAM synthase</shortName>
        <ecNumber evidence="8">6.3.5.3</ecNumber>
    </recommendedName>
    <alternativeName>
        <fullName evidence="8">Formylglycinamide ribonucleotide amidotransferase subunit I</fullName>
        <shortName evidence="8">FGAR amidotransferase I</shortName>
        <shortName evidence="8">FGAR-AT I</shortName>
    </alternativeName>
    <alternativeName>
        <fullName evidence="8">Glutaminase PurQ</fullName>
        <ecNumber evidence="8">3.5.1.2</ecNumber>
    </alternativeName>
    <alternativeName>
        <fullName evidence="8">Phosphoribosylformylglycinamidine synthase subunit I</fullName>
    </alternativeName>
</protein>
<dbReference type="RefSeq" id="WP_053379016.1">
    <property type="nucleotide sequence ID" value="NZ_CP011801.1"/>
</dbReference>
<organism evidence="9 10">
    <name type="scientific">Nitrospira moscoviensis</name>
    <dbReference type="NCBI Taxonomy" id="42253"/>
    <lineage>
        <taxon>Bacteria</taxon>
        <taxon>Pseudomonadati</taxon>
        <taxon>Nitrospirota</taxon>
        <taxon>Nitrospiria</taxon>
        <taxon>Nitrospirales</taxon>
        <taxon>Nitrospiraceae</taxon>
        <taxon>Nitrospira</taxon>
    </lineage>
</organism>
<evidence type="ECO:0000256" key="3">
    <source>
        <dbReference type="ARBA" id="ARBA00022741"/>
    </source>
</evidence>
<keyword evidence="4 8" id="KW-0658">Purine biosynthesis</keyword>
<dbReference type="Pfam" id="PF13507">
    <property type="entry name" value="GATase_5"/>
    <property type="match status" value="1"/>
</dbReference>
<dbReference type="PIRSF" id="PIRSF001586">
    <property type="entry name" value="FGAM_synth_I"/>
    <property type="match status" value="1"/>
</dbReference>
<dbReference type="PANTHER" id="PTHR47552:SF1">
    <property type="entry name" value="PHOSPHORIBOSYLFORMYLGLYCINAMIDINE SYNTHASE SUBUNIT PURQ"/>
    <property type="match status" value="1"/>
</dbReference>
<gene>
    <name evidence="8 9" type="primary">purQ</name>
    <name evidence="9" type="ORF">NITMOv2_1305</name>
</gene>
<dbReference type="EC" id="6.3.5.3" evidence="8"/>
<dbReference type="GO" id="GO:0004359">
    <property type="term" value="F:glutaminase activity"/>
    <property type="evidence" value="ECO:0007669"/>
    <property type="project" value="UniProtKB-EC"/>
</dbReference>
<keyword evidence="7 8" id="KW-0315">Glutamine amidotransferase</keyword>
<dbReference type="PROSITE" id="PS51273">
    <property type="entry name" value="GATASE_TYPE_1"/>
    <property type="match status" value="1"/>
</dbReference>
<evidence type="ECO:0000313" key="10">
    <source>
        <dbReference type="Proteomes" id="UP000069205"/>
    </source>
</evidence>
<dbReference type="HAMAP" id="MF_00421">
    <property type="entry name" value="PurQ"/>
    <property type="match status" value="1"/>
</dbReference>
<dbReference type="PANTHER" id="PTHR47552">
    <property type="entry name" value="PHOSPHORIBOSYLFORMYLGLYCINAMIDINE SYNTHASE SUBUNIT PURQ"/>
    <property type="match status" value="1"/>
</dbReference>
<dbReference type="SUPFAM" id="SSF52317">
    <property type="entry name" value="Class I glutamine amidotransferase-like"/>
    <property type="match status" value="1"/>
</dbReference>
<comment type="catalytic activity">
    <reaction evidence="8">
        <text>L-glutamine + H2O = L-glutamate + NH4(+)</text>
        <dbReference type="Rhea" id="RHEA:15889"/>
        <dbReference type="ChEBI" id="CHEBI:15377"/>
        <dbReference type="ChEBI" id="CHEBI:28938"/>
        <dbReference type="ChEBI" id="CHEBI:29985"/>
        <dbReference type="ChEBI" id="CHEBI:58359"/>
        <dbReference type="EC" id="3.5.1.2"/>
    </reaction>
</comment>
<evidence type="ECO:0000256" key="7">
    <source>
        <dbReference type="ARBA" id="ARBA00022962"/>
    </source>
</evidence>
<dbReference type="NCBIfam" id="TIGR01737">
    <property type="entry name" value="FGAM_synth_I"/>
    <property type="match status" value="1"/>
</dbReference>
<comment type="function">
    <text evidence="8">Part of the phosphoribosylformylglycinamidine synthase complex involved in the purines biosynthetic pathway. Catalyzes the ATP-dependent conversion of formylglycinamide ribonucleotide (FGAR) and glutamine to yield formylglycinamidine ribonucleotide (FGAM) and glutamate. The FGAM synthase complex is composed of three subunits. PurQ produces an ammonia molecule by converting glutamine to glutamate. PurL transfers the ammonia molecule to FGAR to form FGAM in an ATP-dependent manner. PurS interacts with PurQ and PurL and is thought to assist in the transfer of the ammonia molecule from PurQ to PurL.</text>
</comment>
<evidence type="ECO:0000256" key="8">
    <source>
        <dbReference type="HAMAP-Rule" id="MF_00421"/>
    </source>
</evidence>
<feature type="active site" evidence="8">
    <location>
        <position position="205"/>
    </location>
</feature>
<sequence>MNIGVVVFPGSNCDHDCEHVFKDVLGQDVTMVWHKETSLVGLDGVILPGGFSYGDYLRTGAIARFSPVMSAVKQFATDGGLVLGICNGFQILLEAGLLPGAMLRNKSLHFICKDIYLRVENAATPFTSACRPGQILKIPIAHADGNYYTDPVTLAGLQANAQVVFRYCDQDGNVTPEANPNGSLDNIAGIRNAEGNVLGMMPHPERSAESVLGNEDGRLILASMVEGIKKIKGTPVAIS</sequence>
<evidence type="ECO:0000256" key="2">
    <source>
        <dbReference type="ARBA" id="ARBA00022598"/>
    </source>
</evidence>
<evidence type="ECO:0000256" key="6">
    <source>
        <dbReference type="ARBA" id="ARBA00022840"/>
    </source>
</evidence>
<comment type="subunit">
    <text evidence="8">Part of the FGAM synthase complex composed of 1 PurL, 1 PurQ and 2 PurS subunits.</text>
</comment>
<dbReference type="EMBL" id="CP011801">
    <property type="protein sequence ID" value="ALA57733.1"/>
    <property type="molecule type" value="Genomic_DNA"/>
</dbReference>
<reference evidence="9 10" key="1">
    <citation type="journal article" date="2015" name="Proc. Natl. Acad. Sci. U.S.A.">
        <title>Expanded metabolic versatility of ubiquitous nitrite-oxidizing bacteria from the genus Nitrospira.</title>
        <authorList>
            <person name="Koch H."/>
            <person name="Lucker S."/>
            <person name="Albertsen M."/>
            <person name="Kitzinger K."/>
            <person name="Herbold C."/>
            <person name="Spieck E."/>
            <person name="Nielsen P.H."/>
            <person name="Wagner M."/>
            <person name="Daims H."/>
        </authorList>
    </citation>
    <scope>NUCLEOTIDE SEQUENCE [LARGE SCALE GENOMIC DNA]</scope>
    <source>
        <strain evidence="9 10">NSP M-1</strain>
    </source>
</reference>
<dbReference type="KEGG" id="nmv:NITMOv2_1305"/>
<comment type="subcellular location">
    <subcellularLocation>
        <location evidence="8">Cytoplasm</location>
    </subcellularLocation>
</comment>